<gene>
    <name evidence="8" type="ORF">C2G38_2112651</name>
</gene>
<dbReference type="InterPro" id="IPR031777">
    <property type="entry name" value="Sortilin_C"/>
</dbReference>
<dbReference type="GO" id="GO:0016020">
    <property type="term" value="C:membrane"/>
    <property type="evidence" value="ECO:0007669"/>
    <property type="project" value="UniProtKB-SubCell"/>
</dbReference>
<dbReference type="Proteomes" id="UP000266673">
    <property type="component" value="Unassembled WGS sequence"/>
</dbReference>
<evidence type="ECO:0000256" key="2">
    <source>
        <dbReference type="ARBA" id="ARBA00022737"/>
    </source>
</evidence>
<feature type="transmembrane region" description="Helical" evidence="5">
    <location>
        <begin position="2005"/>
        <end position="2024"/>
    </location>
</feature>
<keyword evidence="2" id="KW-0677">Repeat</keyword>
<evidence type="ECO:0000256" key="6">
    <source>
        <dbReference type="SAM" id="SignalP"/>
    </source>
</evidence>
<dbReference type="InterPro" id="IPR050310">
    <property type="entry name" value="VPS10-sortilin"/>
</dbReference>
<dbReference type="GO" id="GO:0005794">
    <property type="term" value="C:Golgi apparatus"/>
    <property type="evidence" value="ECO:0007669"/>
    <property type="project" value="TreeGrafter"/>
</dbReference>
<dbReference type="InterPro" id="IPR006581">
    <property type="entry name" value="VPS10"/>
</dbReference>
<name>A0A397UC25_9GLOM</name>
<evidence type="ECO:0000256" key="1">
    <source>
        <dbReference type="ARBA" id="ARBA00004370"/>
    </source>
</evidence>
<feature type="domain" description="VPS10" evidence="7">
    <location>
        <begin position="714"/>
        <end position="1350"/>
    </location>
</feature>
<keyword evidence="5" id="KW-1133">Transmembrane helix</keyword>
<dbReference type="Gene3D" id="3.30.60.270">
    <property type="match status" value="3"/>
</dbReference>
<dbReference type="SMART" id="SM00602">
    <property type="entry name" value="VPS10"/>
    <property type="match status" value="3"/>
</dbReference>
<sequence length="2103" mass="239271">MSFRVLYIFLLIYGLSVVTDIVDSGEVTFSRRPLSSLPSRFFYFKKSQNILFLDVSGNVYRSSRFNRSDEEQIDWIRVDVPENQATSLIPHPFDNEKAYILTKGTTHYKTDDHGLSWNSFNTSYPPSKSGEVLAFNAIKSSYILFRVTNCDKECIDEVYYTQDGFNTELKKLLLKNIGKCLWGASTDQISGVPADSIFCIQLDSSNNNKLIESDDFFSSSKKIIKSKPYDKEITGLMGLAAVNKYLVAVTSNIDNSQLELFVTTGGDKWNQAQFPYDSKMSEEETSFTILESSVNNLVVDVLSTGSANSGTLFSSSWDGSYFINRLNHTNRNNYGFVDFEKDQSVEGILLANIVHNWKNVDDEGAEKELRSKISFDDGVTWNYIKPPQKNLNNKKFNCDIKNNWKTGDCSLHLHSVTTAKYYGFIYSSPSTAGFLMGVGNVGSYLLDYDKCSTFLSTDGGITWNVVAPEPHQYEFGDMGSVIVMIDDKNPTNSILYSSDFGHTWQKFVFGITIKTKLLTSDPESLSREFIIIGETITENNRIKAYSFRIDFSKLYDRQCMGGDFERWSARKIDGIQNCLMGHTTTYKRRKAKAKCYIGGAHDHPHGKEEINCDCTDEDFECDQNFIFDPDTKTCIPNGPETVPPGTCKQDGDTYEGSSGYRLIPGNRCKETDDTARKLKPVTRNCTEDQLPFGEISHSTLEIEFKDFFYFKNSTVILARTPNGEVFRSDDEGTNWKNLANEELANAGEIIFIFMHDQNNEKAYLFSKSDLWYTGNQGASFEKRVLPLPPNNLGVPLIDFHPTEFSWLLYMGGTPCPKCHTEVHFSSDNGKSWETLGKPIETWAEKCIFARDKNFEERDKKDIFCSSYKDKNYVKEQDELQGRPTDANPLQLVSIKDFENEKKKEVLFTNVVEFYVFDVYMAVATEYRGQLFLYTSMNGKDFSEVSFPPNIDVDKKAYTILQSTTGSVFLDVVNSSQSGKEYGSLFKSDSTGVRYSLILDDTNRNNEGNVDFEKVQGIVDGIILANVVNNTQELIEGTKKKIISKISFDDGSTWERIKIENCQGENCYVNLHGRTAIHRPGGVFSSSSAIGLLMGVGNVGPYLKPYTDSDTFMSRDAGRTWSKIRNGESLYAFGDQGSIMVVVDDEFPTNSLLYSLNYGNSWNRYQFSDSPVLITHLITASNQSTMKFIIRGSIGPENQNSAKWVLITVDFSSLLPRKCKKIDTDKITSDFEKFDPMANSNNGCFLGEKVTYFRRKIDRKCKIEDDLREYVTNKTCPCSEYDFECDVGYWREDGKCKLFGYDQQRPANCTGQYLTKSGYRKISKSKCEINGEGEGKDLTKEILKNCNDTDNVEIITRMHSFESQITDYFYFNDTNTILIRANNQVWKSTDQGYNWTTINELDNVLAMFQNPYSNKYAYFVKLSDTLYYTTDSAITIQTMSLKLKPNALGIPVLDFHPKHPNWLIYTASKGCESIFSTDCHSVVYYTTSHGERWTELDTYSRICSWARDKKFSASEDIIFCESYLEKTGSQRSFYNNPLRFWLTRDFGANKKILFDNIVGFVTLEAFMVVAELLPNQKLQLWVSMNGEKFAKTQYPKNMEVQDAFTILESTTGSIILHATTSSRNLWGNIMKSNYNGTYYSLSLKDVNRDEKGFVDFEKMKGIEGIAMANIVSNTNEIAIGGSVKKLQSRITFNDGGTWQTLKPPKRDSEDKRYDCNDCTLHLHSYTERRDPRDAFSSSSVKGIMIGVGNVGNYLTPYLDGNTFMTRDAGVTWTEVKKGAYMYEFGGLGSILILVDDEAPTNKILYSFDEGKTWQEHLFTKRPIKVHDITTHPSGIKSEFLLRGRYQGNFDNELVVYLNFTPKLPNKCNEDDFELWTPTHPGHPGHPEECLFGHVTKYYRRNFKRDCYIGEEFSHPKKIVENCKCDEYDFECDFNYVRAKNNSCVLVPNTSPLKLTIQEMCANGEKVWYNGSKGYRKIPISTCSGGEEYFLGESHMCPSGGNSATKWIILILVLIVLGAIVAFCMYRRHNRYSYLSQGRIRLGDPMADSQSFLSNILESFMDIASQIISKIPLPGSGNRYRYRPVSQDDHQEVLLNDYDDDNQEL</sequence>
<accession>A0A397UC25</accession>
<dbReference type="STRING" id="44941.A0A397UC25"/>
<dbReference type="GO" id="GO:0006895">
    <property type="term" value="P:Golgi to endosome transport"/>
    <property type="evidence" value="ECO:0007669"/>
    <property type="project" value="TreeGrafter"/>
</dbReference>
<comment type="caution">
    <text evidence="8">The sequence shown here is derived from an EMBL/GenBank/DDBJ whole genome shotgun (WGS) entry which is preliminary data.</text>
</comment>
<reference evidence="8 9" key="1">
    <citation type="submission" date="2018-06" db="EMBL/GenBank/DDBJ databases">
        <title>Comparative genomics reveals the genomic features of Rhizophagus irregularis, R. cerebriforme, R. diaphanum and Gigaspora rosea, and their symbiotic lifestyle signature.</title>
        <authorList>
            <person name="Morin E."/>
            <person name="San Clemente H."/>
            <person name="Chen E.C.H."/>
            <person name="De La Providencia I."/>
            <person name="Hainaut M."/>
            <person name="Kuo A."/>
            <person name="Kohler A."/>
            <person name="Murat C."/>
            <person name="Tang N."/>
            <person name="Roy S."/>
            <person name="Loubradou J."/>
            <person name="Henrissat B."/>
            <person name="Grigoriev I.V."/>
            <person name="Corradi N."/>
            <person name="Roux C."/>
            <person name="Martin F.M."/>
        </authorList>
    </citation>
    <scope>NUCLEOTIDE SEQUENCE [LARGE SCALE GENOMIC DNA]</scope>
    <source>
        <strain evidence="8 9">DAOM 194757</strain>
    </source>
</reference>
<feature type="signal peptide" evidence="6">
    <location>
        <begin position="1"/>
        <end position="24"/>
    </location>
</feature>
<dbReference type="GO" id="GO:0006896">
    <property type="term" value="P:Golgi to vacuole transport"/>
    <property type="evidence" value="ECO:0007669"/>
    <property type="project" value="TreeGrafter"/>
</dbReference>
<evidence type="ECO:0000313" key="8">
    <source>
        <dbReference type="EMBL" id="RIB07822.1"/>
    </source>
</evidence>
<evidence type="ECO:0000256" key="5">
    <source>
        <dbReference type="SAM" id="Phobius"/>
    </source>
</evidence>
<keyword evidence="6" id="KW-0732">Signal</keyword>
<keyword evidence="3 5" id="KW-0472">Membrane</keyword>
<keyword evidence="9" id="KW-1185">Reference proteome</keyword>
<evidence type="ECO:0000256" key="3">
    <source>
        <dbReference type="ARBA" id="ARBA00023136"/>
    </source>
</evidence>
<keyword evidence="4" id="KW-0325">Glycoprotein</keyword>
<feature type="domain" description="VPS10" evidence="7">
    <location>
        <begin position="1373"/>
        <end position="2000"/>
    </location>
</feature>
<dbReference type="Gene3D" id="2.130.10.10">
    <property type="entry name" value="YVTN repeat-like/Quinoprotein amine dehydrogenase"/>
    <property type="match status" value="3"/>
</dbReference>
<dbReference type="Pfam" id="PF15901">
    <property type="entry name" value="Sortilin_C"/>
    <property type="match status" value="3"/>
</dbReference>
<dbReference type="EMBL" id="QKWP01001595">
    <property type="protein sequence ID" value="RIB07822.1"/>
    <property type="molecule type" value="Genomic_DNA"/>
</dbReference>
<evidence type="ECO:0000313" key="9">
    <source>
        <dbReference type="Proteomes" id="UP000266673"/>
    </source>
</evidence>
<dbReference type="SUPFAM" id="SSF110296">
    <property type="entry name" value="Oligoxyloglucan reducing end-specific cellobiohydrolase"/>
    <property type="match status" value="4"/>
</dbReference>
<dbReference type="InterPro" id="IPR031778">
    <property type="entry name" value="Sortilin_N"/>
</dbReference>
<keyword evidence="5" id="KW-0812">Transmembrane</keyword>
<dbReference type="InterPro" id="IPR015943">
    <property type="entry name" value="WD40/YVTN_repeat-like_dom_sf"/>
</dbReference>
<dbReference type="PANTHER" id="PTHR12106">
    <property type="entry name" value="SORTILIN RELATED"/>
    <property type="match status" value="1"/>
</dbReference>
<feature type="chain" id="PRO_5017176308" description="VPS10 domain-containing protein" evidence="6">
    <location>
        <begin position="25"/>
        <end position="2103"/>
    </location>
</feature>
<evidence type="ECO:0000259" key="7">
    <source>
        <dbReference type="SMART" id="SM00602"/>
    </source>
</evidence>
<feature type="domain" description="VPS10" evidence="7">
    <location>
        <begin position="48"/>
        <end position="690"/>
    </location>
</feature>
<dbReference type="OrthoDB" id="443634at2759"/>
<dbReference type="Pfam" id="PF15902">
    <property type="entry name" value="Sortilin-Vps10"/>
    <property type="match status" value="3"/>
</dbReference>
<proteinExistence type="predicted"/>
<evidence type="ECO:0000256" key="4">
    <source>
        <dbReference type="ARBA" id="ARBA00023180"/>
    </source>
</evidence>
<dbReference type="Gene3D" id="2.10.70.80">
    <property type="match status" value="3"/>
</dbReference>
<comment type="subcellular location">
    <subcellularLocation>
        <location evidence="1">Membrane</location>
    </subcellularLocation>
</comment>
<dbReference type="PANTHER" id="PTHR12106:SF27">
    <property type="entry name" value="SORTILIN-RELATED RECEPTOR"/>
    <property type="match status" value="1"/>
</dbReference>
<protein>
    <recommendedName>
        <fullName evidence="7">VPS10 domain-containing protein</fullName>
    </recommendedName>
</protein>
<dbReference type="GO" id="GO:0006623">
    <property type="term" value="P:protein targeting to vacuole"/>
    <property type="evidence" value="ECO:0007669"/>
    <property type="project" value="TreeGrafter"/>
</dbReference>
<dbReference type="GO" id="GO:0005829">
    <property type="term" value="C:cytosol"/>
    <property type="evidence" value="ECO:0007669"/>
    <property type="project" value="GOC"/>
</dbReference>
<organism evidence="8 9">
    <name type="scientific">Gigaspora rosea</name>
    <dbReference type="NCBI Taxonomy" id="44941"/>
    <lineage>
        <taxon>Eukaryota</taxon>
        <taxon>Fungi</taxon>
        <taxon>Fungi incertae sedis</taxon>
        <taxon>Mucoromycota</taxon>
        <taxon>Glomeromycotina</taxon>
        <taxon>Glomeromycetes</taxon>
        <taxon>Diversisporales</taxon>
        <taxon>Gigasporaceae</taxon>
        <taxon>Gigaspora</taxon>
    </lineage>
</organism>
<dbReference type="CDD" id="cd15482">
    <property type="entry name" value="Sialidase_non-viral"/>
    <property type="match status" value="2"/>
</dbReference>